<dbReference type="InterPro" id="IPR036416">
    <property type="entry name" value="Pept_tRNA_hydro_sf"/>
</dbReference>
<evidence type="ECO:0000256" key="4">
    <source>
        <dbReference type="ARBA" id="ARBA00022884"/>
    </source>
</evidence>
<dbReference type="CDD" id="cd00462">
    <property type="entry name" value="PTH"/>
    <property type="match status" value="1"/>
</dbReference>
<dbReference type="PANTHER" id="PTHR17224:SF1">
    <property type="entry name" value="PEPTIDYL-TRNA HYDROLASE"/>
    <property type="match status" value="1"/>
</dbReference>
<dbReference type="InterPro" id="IPR001328">
    <property type="entry name" value="Pept_tRNA_hydro"/>
</dbReference>
<comment type="function">
    <text evidence="7">Catalyzes the release of premature peptidyl moieties from peptidyl-tRNA molecules trapped in stalled 50S ribosomal subunits, and thus maintains levels of free tRNAs and 50S ribosomes.</text>
</comment>
<dbReference type="GO" id="GO:0006515">
    <property type="term" value="P:protein quality control for misfolded or incompletely synthesized proteins"/>
    <property type="evidence" value="ECO:0007669"/>
    <property type="project" value="UniProtKB-UniRule"/>
</dbReference>
<reference evidence="11" key="1">
    <citation type="submission" date="2017-09" db="EMBL/GenBank/DDBJ databases">
        <title>Depth-based differentiation of microbial function through sediment-hosted aquifers and enrichment of novel symbionts in the deep terrestrial subsurface.</title>
        <authorList>
            <person name="Probst A.J."/>
            <person name="Ladd B."/>
            <person name="Jarett J.K."/>
            <person name="Geller-Mcgrath D.E."/>
            <person name="Sieber C.M.K."/>
            <person name="Emerson J.B."/>
            <person name="Anantharaman K."/>
            <person name="Thomas B.C."/>
            <person name="Malmstrom R."/>
            <person name="Stieglmeier M."/>
            <person name="Klingl A."/>
            <person name="Woyke T."/>
            <person name="Ryan C.M."/>
            <person name="Banfield J.F."/>
        </authorList>
    </citation>
    <scope>NUCLEOTIDE SEQUENCE [LARGE SCALE GENOMIC DNA]</scope>
</reference>
<name>A0A2M6WDK0_9BACT</name>
<evidence type="ECO:0000313" key="10">
    <source>
        <dbReference type="EMBL" id="PIT90881.1"/>
    </source>
</evidence>
<feature type="site" description="Stabilizes the basic form of H active site to accept a proton" evidence="7">
    <location>
        <position position="93"/>
    </location>
</feature>
<feature type="binding site" evidence="7">
    <location>
        <position position="67"/>
    </location>
    <ligand>
        <name>tRNA</name>
        <dbReference type="ChEBI" id="CHEBI:17843"/>
    </ligand>
</feature>
<keyword evidence="2 7" id="KW-0820">tRNA-binding</keyword>
<proteinExistence type="inferred from homology"/>
<sequence>MTCVVVGLGNPGEEYADTRHNAGRMVLEQFAKQYDFSEWEYEKKSDALVSKGKIGGHSVVLLLPETFMNASGKSVGAYVKSAKAAQRLIVVYDELDIGFGSMKISFGRSSGGHRGVESIMKAVKSKDFVRLRIGISPRTAAGKVKKPKGEHKVLDFILKPFTPTEKKKLSGITKTASDAIAALIKEGRMNAMNQFN</sequence>
<dbReference type="InterPro" id="IPR018171">
    <property type="entry name" value="Pept_tRNA_hydro_CS"/>
</dbReference>
<comment type="function">
    <text evidence="7">Hydrolyzes ribosome-free peptidyl-tRNAs (with 1 or more amino acids incorporated), which drop off the ribosome during protein synthesis, or as a result of ribosome stalling.</text>
</comment>
<evidence type="ECO:0000256" key="1">
    <source>
        <dbReference type="ARBA" id="ARBA00013260"/>
    </source>
</evidence>
<evidence type="ECO:0000256" key="3">
    <source>
        <dbReference type="ARBA" id="ARBA00022801"/>
    </source>
</evidence>
<organism evidence="10 11">
    <name type="scientific">Candidatus Kaiserbacteria bacterium CG10_big_fil_rev_8_21_14_0_10_49_17</name>
    <dbReference type="NCBI Taxonomy" id="1974609"/>
    <lineage>
        <taxon>Bacteria</taxon>
        <taxon>Candidatus Kaiseribacteriota</taxon>
    </lineage>
</organism>
<evidence type="ECO:0000256" key="9">
    <source>
        <dbReference type="RuleBase" id="RU004320"/>
    </source>
</evidence>
<dbReference type="GO" id="GO:0000049">
    <property type="term" value="F:tRNA binding"/>
    <property type="evidence" value="ECO:0007669"/>
    <property type="project" value="UniProtKB-UniRule"/>
</dbReference>
<dbReference type="EMBL" id="PFBJ01000019">
    <property type="protein sequence ID" value="PIT90881.1"/>
    <property type="molecule type" value="Genomic_DNA"/>
</dbReference>
<dbReference type="AlphaFoldDB" id="A0A2M6WDK0"/>
<dbReference type="GO" id="GO:0004045">
    <property type="term" value="F:peptidyl-tRNA hydrolase activity"/>
    <property type="evidence" value="ECO:0007669"/>
    <property type="project" value="UniProtKB-UniRule"/>
</dbReference>
<dbReference type="SUPFAM" id="SSF53178">
    <property type="entry name" value="Peptidyl-tRNA hydrolase-like"/>
    <property type="match status" value="1"/>
</dbReference>
<accession>A0A2M6WDK0</accession>
<feature type="binding site" evidence="7">
    <location>
        <position position="69"/>
    </location>
    <ligand>
        <name>tRNA</name>
        <dbReference type="ChEBI" id="CHEBI:17843"/>
    </ligand>
</feature>
<dbReference type="GO" id="GO:0072344">
    <property type="term" value="P:rescue of stalled ribosome"/>
    <property type="evidence" value="ECO:0007669"/>
    <property type="project" value="UniProtKB-UniRule"/>
</dbReference>
<dbReference type="PANTHER" id="PTHR17224">
    <property type="entry name" value="PEPTIDYL-TRNA HYDROLASE"/>
    <property type="match status" value="1"/>
</dbReference>
<dbReference type="Proteomes" id="UP000228809">
    <property type="component" value="Unassembled WGS sequence"/>
</dbReference>
<dbReference type="NCBIfam" id="TIGR00447">
    <property type="entry name" value="pth"/>
    <property type="match status" value="1"/>
</dbReference>
<dbReference type="Gene3D" id="3.40.50.1470">
    <property type="entry name" value="Peptidyl-tRNA hydrolase"/>
    <property type="match status" value="1"/>
</dbReference>
<dbReference type="HAMAP" id="MF_00083">
    <property type="entry name" value="Pept_tRNA_hydro_bact"/>
    <property type="match status" value="1"/>
</dbReference>
<feature type="active site" description="Proton acceptor" evidence="7">
    <location>
        <position position="20"/>
    </location>
</feature>
<comment type="similarity">
    <text evidence="5 7 9">Belongs to the PTH family.</text>
</comment>
<dbReference type="EC" id="3.1.1.29" evidence="1 7"/>
<feature type="binding site" evidence="7">
    <location>
        <position position="15"/>
    </location>
    <ligand>
        <name>tRNA</name>
        <dbReference type="ChEBI" id="CHEBI:17843"/>
    </ligand>
</feature>
<comment type="caution">
    <text evidence="10">The sequence shown here is derived from an EMBL/GenBank/DDBJ whole genome shotgun (WGS) entry which is preliminary data.</text>
</comment>
<feature type="site" description="Discriminates between blocked and unblocked aminoacyl-tRNA" evidence="7">
    <location>
        <position position="10"/>
    </location>
</feature>
<comment type="caution">
    <text evidence="7">Lacks conserved residue(s) required for the propagation of feature annotation.</text>
</comment>
<dbReference type="GO" id="GO:0005737">
    <property type="term" value="C:cytoplasm"/>
    <property type="evidence" value="ECO:0007669"/>
    <property type="project" value="UniProtKB-SubCell"/>
</dbReference>
<keyword evidence="7" id="KW-0963">Cytoplasm</keyword>
<gene>
    <name evidence="7" type="primary">pth</name>
    <name evidence="10" type="ORF">COU17_03475</name>
</gene>
<dbReference type="PROSITE" id="PS01195">
    <property type="entry name" value="PEPT_TRNA_HYDROL_1"/>
    <property type="match status" value="1"/>
</dbReference>
<evidence type="ECO:0000313" key="11">
    <source>
        <dbReference type="Proteomes" id="UP000228809"/>
    </source>
</evidence>
<evidence type="ECO:0000256" key="7">
    <source>
        <dbReference type="HAMAP-Rule" id="MF_00083"/>
    </source>
</evidence>
<keyword evidence="4 7" id="KW-0694">RNA-binding</keyword>
<comment type="catalytic activity">
    <reaction evidence="7 8">
        <text>an N-acyl-L-alpha-aminoacyl-tRNA + H2O = an N-acyl-L-amino acid + a tRNA + H(+)</text>
        <dbReference type="Rhea" id="RHEA:54448"/>
        <dbReference type="Rhea" id="RHEA-COMP:10123"/>
        <dbReference type="Rhea" id="RHEA-COMP:13883"/>
        <dbReference type="ChEBI" id="CHEBI:15377"/>
        <dbReference type="ChEBI" id="CHEBI:15378"/>
        <dbReference type="ChEBI" id="CHEBI:59874"/>
        <dbReference type="ChEBI" id="CHEBI:78442"/>
        <dbReference type="ChEBI" id="CHEBI:138191"/>
        <dbReference type="EC" id="3.1.1.29"/>
    </reaction>
</comment>
<evidence type="ECO:0000256" key="5">
    <source>
        <dbReference type="ARBA" id="ARBA00038063"/>
    </source>
</evidence>
<comment type="subunit">
    <text evidence="7">Monomer.</text>
</comment>
<protein>
    <recommendedName>
        <fullName evidence="6 7">Peptidyl-tRNA hydrolase</fullName>
        <shortName evidence="7">Pth</shortName>
        <ecNumber evidence="1 7">3.1.1.29</ecNumber>
    </recommendedName>
</protein>
<evidence type="ECO:0000256" key="8">
    <source>
        <dbReference type="RuleBase" id="RU000673"/>
    </source>
</evidence>
<keyword evidence="3 7" id="KW-0378">Hydrolase</keyword>
<dbReference type="Pfam" id="PF01195">
    <property type="entry name" value="Pept_tRNA_hydro"/>
    <property type="match status" value="1"/>
</dbReference>
<comment type="subcellular location">
    <subcellularLocation>
        <location evidence="7">Cytoplasm</location>
    </subcellularLocation>
</comment>
<evidence type="ECO:0000256" key="6">
    <source>
        <dbReference type="ARBA" id="ARBA00050038"/>
    </source>
</evidence>
<evidence type="ECO:0000256" key="2">
    <source>
        <dbReference type="ARBA" id="ARBA00022555"/>
    </source>
</evidence>